<dbReference type="KEGG" id="gbn:GEOBRER4_04790"/>
<evidence type="ECO:0000256" key="1">
    <source>
        <dbReference type="SAM" id="MobiDB-lite"/>
    </source>
</evidence>
<dbReference type="AlphaFoldDB" id="A0A6S6LW93"/>
<dbReference type="Proteomes" id="UP000515472">
    <property type="component" value="Chromosome"/>
</dbReference>
<reference evidence="2 3" key="1">
    <citation type="submission" date="2020-06" db="EMBL/GenBank/DDBJ databases">
        <title>Interaction of electrochemicaly active bacteria, Geobacter bremensis R4 on different carbon anode.</title>
        <authorList>
            <person name="Meng L."/>
            <person name="Yoshida N."/>
        </authorList>
    </citation>
    <scope>NUCLEOTIDE SEQUENCE [LARGE SCALE GENOMIC DNA]</scope>
    <source>
        <strain evidence="2 3">R4</strain>
    </source>
</reference>
<accession>A0A6S6LW93</accession>
<feature type="region of interest" description="Disordered" evidence="1">
    <location>
        <begin position="80"/>
        <end position="113"/>
    </location>
</feature>
<gene>
    <name evidence="2" type="ORF">GEOBRER4_n0495</name>
</gene>
<name>A0A6S6LW93_9BACT</name>
<sequence length="113" mass="12331">MATVNDLVLVHIDNKPAFYARIEDISPDVKPGWWKVQLLVLTVPLQVYTWILDESQVNGAPFTMAGTPILLEKVVSPEPPPKPLASVGKEGNGASKEAPRKGGNVVSLFDRKK</sequence>
<proteinExistence type="predicted"/>
<dbReference type="RefSeq" id="WP_085814026.1">
    <property type="nucleotide sequence ID" value="NZ_AP023213.1"/>
</dbReference>
<evidence type="ECO:0000313" key="2">
    <source>
        <dbReference type="EMBL" id="BCG45729.1"/>
    </source>
</evidence>
<dbReference type="EMBL" id="AP023213">
    <property type="protein sequence ID" value="BCG45729.1"/>
    <property type="molecule type" value="Genomic_DNA"/>
</dbReference>
<organism evidence="2 3">
    <name type="scientific">Citrifermentans bremense</name>
    <dbReference type="NCBI Taxonomy" id="60035"/>
    <lineage>
        <taxon>Bacteria</taxon>
        <taxon>Pseudomonadati</taxon>
        <taxon>Thermodesulfobacteriota</taxon>
        <taxon>Desulfuromonadia</taxon>
        <taxon>Geobacterales</taxon>
        <taxon>Geobacteraceae</taxon>
        <taxon>Citrifermentans</taxon>
    </lineage>
</organism>
<protein>
    <submittedName>
        <fullName evidence="2">Uncharacterized protein</fullName>
    </submittedName>
</protein>
<evidence type="ECO:0000313" key="3">
    <source>
        <dbReference type="Proteomes" id="UP000515472"/>
    </source>
</evidence>
<keyword evidence="3" id="KW-1185">Reference proteome</keyword>